<protein>
    <recommendedName>
        <fullName evidence="2">Anti-CBASS protein Acb1-like N-terminal domain-containing protein</fullName>
    </recommendedName>
</protein>
<dbReference type="Pfam" id="PF06381">
    <property type="entry name" value="Phage_portal_3"/>
    <property type="match status" value="1"/>
</dbReference>
<dbReference type="InterPro" id="IPR024459">
    <property type="entry name" value="Acb1-like_N"/>
</dbReference>
<dbReference type="InterPro" id="IPR006445">
    <property type="entry name" value="Phage-assoc_HI1409"/>
</dbReference>
<gene>
    <name evidence="3" type="ORF">SAMN04487969_102514</name>
</gene>
<dbReference type="NCBIfam" id="TIGR01555">
    <property type="entry name" value="phge_rel_HI1409"/>
    <property type="match status" value="1"/>
</dbReference>
<evidence type="ECO:0000259" key="2">
    <source>
        <dbReference type="Pfam" id="PF06381"/>
    </source>
</evidence>
<proteinExistence type="predicted"/>
<feature type="domain" description="Anti-CBASS protein Acb1-like N-terminal" evidence="2">
    <location>
        <begin position="67"/>
        <end position="418"/>
    </location>
</feature>
<dbReference type="EMBL" id="FONN01000002">
    <property type="protein sequence ID" value="SFE43778.1"/>
    <property type="molecule type" value="Genomic_DNA"/>
</dbReference>
<accession>A0A1I2AJP9</accession>
<evidence type="ECO:0000313" key="3">
    <source>
        <dbReference type="EMBL" id="SFE43778.1"/>
    </source>
</evidence>
<evidence type="ECO:0000256" key="1">
    <source>
        <dbReference type="SAM" id="MobiDB-lite"/>
    </source>
</evidence>
<keyword evidence="4" id="KW-1185">Reference proteome</keyword>
<name>A0A1I2AJP9_9BACL</name>
<reference evidence="4" key="1">
    <citation type="submission" date="2016-10" db="EMBL/GenBank/DDBJ databases">
        <authorList>
            <person name="Varghese N."/>
            <person name="Submissions S."/>
        </authorList>
    </citation>
    <scope>NUCLEOTIDE SEQUENCE [LARGE SCALE GENOMIC DNA]</scope>
    <source>
        <strain evidence="4">CGMCC 1.10223</strain>
    </source>
</reference>
<sequence length="520" mass="59003">MSRRKRRPVTTVSPTTDVAAPKQGKPTGLTTDTFSNVMARLGFNTANLMEGTEYPLTRLTQQFNLMNSLYRNHWIIRKIIDTIPQDACRNWITITSQLDPEQIRKVEKLWRTRKLKAKVLEGLRWGRLYGGAGGVIMIEGHDDILDQPLELDMVMPGTFKGLQILDRWSGIYPDEEVISDINDADFGLPEYYQVTTDAGSWRVHHSRIIRFTGRQLPYWEKLAEVHWGESEVEVIFDELKKRDNTSFNISSLVFLANLRVMKMGDLGQLLAVQDQQGQSDLYNTLQAQNWLMSNMGIHVMDKEDAFETHQYSFAGLNDIYESFMLDIAGAAQIPVTKLFGRAPAGMNATGESDMENYYEVIQQEQESVIAPILDKLLPIMFVSELGAVPDDFDYTFNPIRTPSDKEIAELSEKKTQSILEVYNAGLFGRKIALKELKQLGESTGMYTNITDEDIEEADNDLSAGEIEGFGGMGVNPYGEEEQEPVGAYSPDRATIQNRHYAGDSRPGTFRGWLRKFRRHP</sequence>
<feature type="region of interest" description="Disordered" evidence="1">
    <location>
        <begin position="1"/>
        <end position="28"/>
    </location>
</feature>
<dbReference type="RefSeq" id="WP_074904685.1">
    <property type="nucleotide sequence ID" value="NZ_FONN01000002.1"/>
</dbReference>
<evidence type="ECO:0000313" key="4">
    <source>
        <dbReference type="Proteomes" id="UP000183410"/>
    </source>
</evidence>
<organism evidence="3 4">
    <name type="scientific">Paenibacillus algorifonticola</name>
    <dbReference type="NCBI Taxonomy" id="684063"/>
    <lineage>
        <taxon>Bacteria</taxon>
        <taxon>Bacillati</taxon>
        <taxon>Bacillota</taxon>
        <taxon>Bacilli</taxon>
        <taxon>Bacillales</taxon>
        <taxon>Paenibacillaceae</taxon>
        <taxon>Paenibacillus</taxon>
    </lineage>
</organism>
<dbReference type="Proteomes" id="UP000183410">
    <property type="component" value="Unassembled WGS sequence"/>
</dbReference>
<dbReference type="AlphaFoldDB" id="A0A1I2AJP9"/>